<evidence type="ECO:0000313" key="6">
    <source>
        <dbReference type="EMBL" id="KXB65126.1"/>
    </source>
</evidence>
<keyword evidence="2" id="KW-0813">Transport</keyword>
<reference evidence="7" key="1">
    <citation type="submission" date="2016-01" db="EMBL/GenBank/DDBJ databases">
        <authorList>
            <person name="Mitreva M."/>
            <person name="Pepin K.H."/>
            <person name="Mihindukulasuriya K.A."/>
            <person name="Fulton R."/>
            <person name="Fronick C."/>
            <person name="O'Laughlin M."/>
            <person name="Miner T."/>
            <person name="Herter B."/>
            <person name="Rosa B.A."/>
            <person name="Cordes M."/>
            <person name="Tomlinson C."/>
            <person name="Wollam A."/>
            <person name="Palsikar V.B."/>
            <person name="Mardis E.R."/>
            <person name="Wilson R.K."/>
        </authorList>
    </citation>
    <scope>NUCLEOTIDE SEQUENCE [LARGE SCALE GENOMIC DNA]</scope>
    <source>
        <strain evidence="7">DNF00729</strain>
    </source>
</reference>
<evidence type="ECO:0000256" key="4">
    <source>
        <dbReference type="ARBA" id="ARBA00022840"/>
    </source>
</evidence>
<comment type="caution">
    <text evidence="6">The sequence shown here is derived from an EMBL/GenBank/DDBJ whole genome shotgun (WGS) entry which is preliminary data.</text>
</comment>
<dbReference type="PANTHER" id="PTHR43335:SF8">
    <property type="entry name" value="ABC TRANSPORTER, ATP-BINDING PROTEIN"/>
    <property type="match status" value="1"/>
</dbReference>
<dbReference type="EMBL" id="LSDG01000045">
    <property type="protein sequence ID" value="KXB65126.1"/>
    <property type="molecule type" value="Genomic_DNA"/>
</dbReference>
<gene>
    <name evidence="6" type="ORF">HMPREF1863_01634</name>
</gene>
<sequence>MAQKEVLMENLLSIDNLKKSYNGKTVLDIDHLTLPKGAIYGLIGPNGAGKSTLMKSILGLISKDSGEMTLFDQKVTTKNQKILNRKLGALIERPSYYDHLTGVENLSILCTLKGIDKKHIVPTLQSVGIEKKGHDKVRTYSLGMKQRLGIAMAIIGEPKLLILDEPINGLDPIGTLEMRHLFLQLAEEKNTTILISSHILDEVEKIATHIAMLQNGRLIYNGTLENYRELHPPILSLRTSDNDLAAKALNSTEFAIRGERLILNHPDDDEVAEIVRRLSSVVDIYRIEEERESLETLFINDTKKGGTFFA</sequence>
<evidence type="ECO:0000259" key="5">
    <source>
        <dbReference type="PROSITE" id="PS50893"/>
    </source>
</evidence>
<dbReference type="Pfam" id="PF00005">
    <property type="entry name" value="ABC_tran"/>
    <property type="match status" value="1"/>
</dbReference>
<dbReference type="Gene3D" id="3.40.50.300">
    <property type="entry name" value="P-loop containing nucleotide triphosphate hydrolases"/>
    <property type="match status" value="1"/>
</dbReference>
<organism evidence="6 7">
    <name type="scientific">Aedoeadaptatus coxii</name>
    <dbReference type="NCBI Taxonomy" id="755172"/>
    <lineage>
        <taxon>Bacteria</taxon>
        <taxon>Bacillati</taxon>
        <taxon>Bacillota</taxon>
        <taxon>Tissierellia</taxon>
        <taxon>Tissierellales</taxon>
        <taxon>Peptoniphilaceae</taxon>
        <taxon>Aedoeadaptatus</taxon>
    </lineage>
</organism>
<dbReference type="GO" id="GO:0005524">
    <property type="term" value="F:ATP binding"/>
    <property type="evidence" value="ECO:0007669"/>
    <property type="project" value="UniProtKB-KW"/>
</dbReference>
<dbReference type="SMART" id="SM00382">
    <property type="entry name" value="AAA"/>
    <property type="match status" value="1"/>
</dbReference>
<dbReference type="PANTHER" id="PTHR43335">
    <property type="entry name" value="ABC TRANSPORTER, ATP-BINDING PROTEIN"/>
    <property type="match status" value="1"/>
</dbReference>
<dbReference type="InterPro" id="IPR003439">
    <property type="entry name" value="ABC_transporter-like_ATP-bd"/>
</dbReference>
<keyword evidence="3" id="KW-0547">Nucleotide-binding</keyword>
<evidence type="ECO:0000256" key="1">
    <source>
        <dbReference type="ARBA" id="ARBA00005417"/>
    </source>
</evidence>
<evidence type="ECO:0000313" key="7">
    <source>
        <dbReference type="Proteomes" id="UP000070442"/>
    </source>
</evidence>
<dbReference type="PROSITE" id="PS50893">
    <property type="entry name" value="ABC_TRANSPORTER_2"/>
    <property type="match status" value="1"/>
</dbReference>
<dbReference type="SUPFAM" id="SSF52540">
    <property type="entry name" value="P-loop containing nucleoside triphosphate hydrolases"/>
    <property type="match status" value="1"/>
</dbReference>
<dbReference type="InterPro" id="IPR017871">
    <property type="entry name" value="ABC_transporter-like_CS"/>
</dbReference>
<name>A0A134ABP8_9FIRM</name>
<dbReference type="Proteomes" id="UP000070442">
    <property type="component" value="Unassembled WGS sequence"/>
</dbReference>
<evidence type="ECO:0000256" key="2">
    <source>
        <dbReference type="ARBA" id="ARBA00022448"/>
    </source>
</evidence>
<keyword evidence="4 6" id="KW-0067">ATP-binding</keyword>
<dbReference type="InterPro" id="IPR003593">
    <property type="entry name" value="AAA+_ATPase"/>
</dbReference>
<keyword evidence="7" id="KW-1185">Reference proteome</keyword>
<dbReference type="AlphaFoldDB" id="A0A134ABP8"/>
<protein>
    <submittedName>
        <fullName evidence="6">Putative bacitracin ABC transporter, ATP-binding protein BcrA</fullName>
    </submittedName>
</protein>
<comment type="similarity">
    <text evidence="1">Belongs to the ABC transporter superfamily.</text>
</comment>
<dbReference type="STRING" id="755172.HMPREF1863_01634"/>
<evidence type="ECO:0000256" key="3">
    <source>
        <dbReference type="ARBA" id="ARBA00022741"/>
    </source>
</evidence>
<accession>A0A134ABP8</accession>
<proteinExistence type="inferred from homology"/>
<feature type="domain" description="ABC transporter" evidence="5">
    <location>
        <begin position="12"/>
        <end position="240"/>
    </location>
</feature>
<dbReference type="PROSITE" id="PS00211">
    <property type="entry name" value="ABC_TRANSPORTER_1"/>
    <property type="match status" value="1"/>
</dbReference>
<dbReference type="PATRIC" id="fig|755172.3.peg.1596"/>
<dbReference type="GO" id="GO:0016887">
    <property type="term" value="F:ATP hydrolysis activity"/>
    <property type="evidence" value="ECO:0007669"/>
    <property type="project" value="InterPro"/>
</dbReference>
<dbReference type="InterPro" id="IPR027417">
    <property type="entry name" value="P-loop_NTPase"/>
</dbReference>